<dbReference type="EMBL" id="CP012502">
    <property type="protein sequence ID" value="AOM81739.1"/>
    <property type="molecule type" value="Genomic_DNA"/>
</dbReference>
<dbReference type="InterPro" id="IPR053139">
    <property type="entry name" value="Surface_bspA-like"/>
</dbReference>
<evidence type="ECO:0000313" key="6">
    <source>
        <dbReference type="Proteomes" id="UP000094463"/>
    </source>
</evidence>
<dbReference type="Proteomes" id="UP000094463">
    <property type="component" value="Chromosome"/>
</dbReference>
<reference evidence="5 6" key="1">
    <citation type="submission" date="2015-08" db="EMBL/GenBank/DDBJ databases">
        <title>The complete genome sequence of Bacillus beveridgei MLTeJB.</title>
        <authorList>
            <person name="Hanson T.E."/>
            <person name="Mesa C."/>
            <person name="Basesman S.M."/>
            <person name="Oremland R.S."/>
        </authorList>
    </citation>
    <scope>NUCLEOTIDE SEQUENCE [LARGE SCALE GENOMIC DNA]</scope>
    <source>
        <strain evidence="5 6">MLTeJB</strain>
    </source>
</reference>
<evidence type="ECO:0000256" key="2">
    <source>
        <dbReference type="SAM" id="Phobius"/>
    </source>
</evidence>
<feature type="transmembrane region" description="Helical" evidence="2">
    <location>
        <begin position="2148"/>
        <end position="2166"/>
    </location>
</feature>
<dbReference type="SUPFAM" id="SSF52058">
    <property type="entry name" value="L domain-like"/>
    <property type="match status" value="1"/>
</dbReference>
<keyword evidence="2" id="KW-0472">Membrane</keyword>
<dbReference type="Pfam" id="PF13306">
    <property type="entry name" value="LRR_5"/>
    <property type="match status" value="6"/>
</dbReference>
<evidence type="ECO:0000259" key="4">
    <source>
        <dbReference type="Pfam" id="PF07532"/>
    </source>
</evidence>
<dbReference type="OrthoDB" id="9761789at2"/>
<feature type="chain" id="PRO_5009099053" evidence="3">
    <location>
        <begin position="40"/>
        <end position="2175"/>
    </location>
</feature>
<dbReference type="Pfam" id="PF07532">
    <property type="entry name" value="Big_4"/>
    <property type="match status" value="5"/>
</dbReference>
<protein>
    <submittedName>
        <fullName evidence="5">Cell Surface Protein</fullName>
    </submittedName>
</protein>
<dbReference type="InterPro" id="IPR026906">
    <property type="entry name" value="LRR_5"/>
</dbReference>
<gene>
    <name evidence="5" type="ORF">BBEV_0345</name>
</gene>
<keyword evidence="6" id="KW-1185">Reference proteome</keyword>
<feature type="domain" description="Bacterial Ig-like" evidence="4">
    <location>
        <begin position="1931"/>
        <end position="1974"/>
    </location>
</feature>
<feature type="compositionally biased region" description="Basic and acidic residues" evidence="1">
    <location>
        <begin position="110"/>
        <end position="119"/>
    </location>
</feature>
<dbReference type="PANTHER" id="PTHR45661:SF3">
    <property type="entry name" value="IG-LIKE DOMAIN-CONTAINING PROTEIN"/>
    <property type="match status" value="1"/>
</dbReference>
<keyword evidence="2" id="KW-0812">Transmembrane</keyword>
<feature type="domain" description="Bacterial Ig-like" evidence="4">
    <location>
        <begin position="1735"/>
        <end position="1779"/>
    </location>
</feature>
<dbReference type="STRING" id="632773.BBEV_0345"/>
<keyword evidence="3" id="KW-0732">Signal</keyword>
<keyword evidence="2" id="KW-1133">Transmembrane helix</keyword>
<feature type="region of interest" description="Disordered" evidence="1">
    <location>
        <begin position="36"/>
        <end position="235"/>
    </location>
</feature>
<feature type="domain" description="Bacterial Ig-like" evidence="4">
    <location>
        <begin position="1645"/>
        <end position="1689"/>
    </location>
</feature>
<accession>A0A1D7QRW6</accession>
<organism evidence="5 6">
    <name type="scientific">Salisediminibacterium beveridgei</name>
    <dbReference type="NCBI Taxonomy" id="632773"/>
    <lineage>
        <taxon>Bacteria</taxon>
        <taxon>Bacillati</taxon>
        <taxon>Bacillota</taxon>
        <taxon>Bacilli</taxon>
        <taxon>Bacillales</taxon>
        <taxon>Bacillaceae</taxon>
        <taxon>Salisediminibacterium</taxon>
    </lineage>
</organism>
<feature type="compositionally biased region" description="Acidic residues" evidence="1">
    <location>
        <begin position="86"/>
        <end position="109"/>
    </location>
</feature>
<evidence type="ECO:0000256" key="3">
    <source>
        <dbReference type="SAM" id="SignalP"/>
    </source>
</evidence>
<dbReference type="InterPro" id="IPR011081">
    <property type="entry name" value="Big_4"/>
</dbReference>
<feature type="compositionally biased region" description="Acidic residues" evidence="1">
    <location>
        <begin position="132"/>
        <end position="148"/>
    </location>
</feature>
<sequence>MRNRIDHRSIKRRKRALRQKSLIVFFCLALTFSPFSTLAEDNEEPEDQGVGSENTENAENEATQEEKVNEETSEEEKENQESTDHNEEEAEEEAPEEENLNAEDSEESEEAVKENKTDADDTSGSESHVSEDAVEEESGNETDADEGETSGSEGSNEEDSSESASDADETEDNQESSTENDEVINEENMDSEEETSSDKDQEDKVEGDQKEETNAFSTASDNPVELLSDSDFEGVQNGDGTYTITDYTGSDTDIVIPEELEGHTVTIIGENAFREKDLTDVELPESLVTIEVRGFYGNHLSDIVIPDAVEEIDHRAFQMNELTTVVLPDSLSEMGSFVFLDNQISAITFGNGLTEIPRSTFQNNALTEVDIPEGVEELGWNAFRDNQISNLDLPDSLVEIGSDVFNGNELTSLLLPGQIVEIGDRAFRNNDIDTLTTGSELEEIGSDAFQFNAITELNLAEGVTFIGNNAFEGNELTELTIPESLEAINTGVFESNNLLTVHFHDDLWLVGNSAFADNNLTGLSIPEGLETINSSAFEDNQLTELVIPDTTESIRTGAFQNNELTQVTIENPSLDLRDDVFEGNQSEASDLIISGYQPSTAETYADEYGHTFDVLEVFGPEDDFLWEENSDGTVTITGYTGNYSGADTDLSIPDEIDGKTVTALEEDSFQNEDLTSVVIPGTIAVIPSSAFNGNDLTSVEFSEGLTSIGTSAFLNNDIEEVDIPDSLEVIGASSFGRNNISSVHLGENVNSIGFRAFFDNQIDSATIINPDLDLGNNVFEDNQTDPEYVIIEGYTSSTAEVYAGENGHTFEAILEFEWEDNGDGTVTITDYTGSNTDVEIPEQLDEKDVTVIGDYAFSDKGLAEVAIPDTVEEIKEFAFSANQLTSVDLPDSVVEIEYRAFYDNKLTEVDFSNQLTALNIGIFSDNNLESVSLPDSLVEIHTNVFRNNELTSITIPEGVTEIASNAFTNNDISSIALPASLERIESFGWHAFIENPIESIEVDQNNQDFKDVNQAGLYTKDGTAIVLGTTSGDIASEAEEINSYAFAGIDELTEITIPNHIKNIGFRAFIRGELVKADIAESVDEVGFEAFAENAIEDVIIKNDQMDFGDDVFEDNQTDSEDLVIRGHDPSTAKDYADAYEHSFAVLQEFEWEDRGDGTVRITGYNWTDTDVTIPSEINGKDVTGIGFEAFSDSILTSVEIPETVESISLSAFERNDLESVEFSEGLQSIGPLAFQGNNIGDLELPDSLEGIGFSAFLNSGLTSVSFGESLEVINFGAFRTNELTEVTFPDSLTEIGNNAFRDNELTEADFPDEIDTIGDRAFQNNQLDSVRFMNRDLAFGEDVFLDNQDDPTDLVVEGYDPSTAEVYADEYGHTFEVILDFEWKERDDGTVKITEYTGSQADVTIPDEIEGGPVTAIGERAFYDMGLTSVDIPDTVERIEERAFKFNSLDHVTLPEELTHIEIRAFQSNGMESVTFNENLKEIESWAFLANGIEELDLPESVESISGAVFQYNQIEEVTIPENLTTLSSDVFGHNHLTSVTIPENITIVWNNAFYGNQLEYVEILNDEAGLQVRPSSETDPEQNIDPFRNNVEDSEDLVIRGYDPSTAKDLTENRGYSFEPINLLITAPPVLEDVDVVFGTEKADLPLPEEVDVELNDGSFDSVPVTWDDAKPEYDGENIGAYSFTGTFDLPDDIENPSSFGASQVVHVVDLEIMEVTALSEMTVDYGTSMSDLPLPEEVEVQLSDESNKNVTVNWDDGEPAYDGTSPGSYAFTGTLEMSDGMVNPEDEKAAITIVVGPAEVTGVTELDPVEVAFGTEREDLPLPEDIEVTLNDGSTQDVPVVWDDGTPPYDDQQSGDYVFTGMLMPESGADALSSVSAFSVMKLLAEPDMIMNPDDLQPEMTVTVEAPVITDIVDPDPMHVGYGTALSDVSLPKELDVTLNDGSNIEVPVIWEEDDPAYDGDTAGDYAFTGTPDVEAHENNGNEVVLAEDEALLDMITNPVGLTADLTVTVSDPMPIAVEQFDPIEVPFGTPESELDLPEEATVTYEDGTEETFAIEWKEPIPEFDGETYGAYAFAGILQDGIGDEFNAVSIDVVVLEEEVEEDPDVTVPDDSDTDEEKEEREEKDEKDEKEKEETLPQTNQHVNVMLYMAGVLLVVLAFLLTLRMRKAAKPE</sequence>
<feature type="signal peptide" evidence="3">
    <location>
        <begin position="1"/>
        <end position="39"/>
    </location>
</feature>
<dbReference type="Gene3D" id="3.80.10.10">
    <property type="entry name" value="Ribonuclease Inhibitor"/>
    <property type="match status" value="8"/>
</dbReference>
<evidence type="ECO:0000313" key="5">
    <source>
        <dbReference type="EMBL" id="AOM81739.1"/>
    </source>
</evidence>
<evidence type="ECO:0000256" key="1">
    <source>
        <dbReference type="SAM" id="MobiDB-lite"/>
    </source>
</evidence>
<proteinExistence type="predicted"/>
<feature type="compositionally biased region" description="Acidic residues" evidence="1">
    <location>
        <begin position="2102"/>
        <end position="2129"/>
    </location>
</feature>
<dbReference type="RefSeq" id="WP_069363884.1">
    <property type="nucleotide sequence ID" value="NZ_CP012502.1"/>
</dbReference>
<feature type="compositionally biased region" description="Acidic residues" evidence="1">
    <location>
        <begin position="155"/>
        <end position="195"/>
    </location>
</feature>
<name>A0A1D7QRW6_9BACI</name>
<dbReference type="KEGG" id="bbev:BBEV_0345"/>
<dbReference type="PANTHER" id="PTHR45661">
    <property type="entry name" value="SURFACE ANTIGEN"/>
    <property type="match status" value="1"/>
</dbReference>
<feature type="domain" description="Bacterial Ig-like" evidence="4">
    <location>
        <begin position="2035"/>
        <end position="2082"/>
    </location>
</feature>
<feature type="domain" description="Bacterial Ig-like" evidence="4">
    <location>
        <begin position="1818"/>
        <end position="1865"/>
    </location>
</feature>
<feature type="region of interest" description="Disordered" evidence="1">
    <location>
        <begin position="2102"/>
        <end position="2141"/>
    </location>
</feature>
<dbReference type="InterPro" id="IPR032675">
    <property type="entry name" value="LRR_dom_sf"/>
</dbReference>
<feature type="compositionally biased region" description="Basic and acidic residues" evidence="1">
    <location>
        <begin position="196"/>
        <end position="213"/>
    </location>
</feature>